<dbReference type="PROSITE" id="PS00631">
    <property type="entry name" value="CYTOSOL_AP"/>
    <property type="match status" value="1"/>
</dbReference>
<dbReference type="EC" id="3.4.11.1" evidence="7"/>
<dbReference type="GO" id="GO:0006508">
    <property type="term" value="P:proteolysis"/>
    <property type="evidence" value="ECO:0007669"/>
    <property type="project" value="UniProtKB-KW"/>
</dbReference>
<dbReference type="InterPro" id="IPR011356">
    <property type="entry name" value="Leucine_aapep/pepB"/>
</dbReference>
<feature type="active site" evidence="7">
    <location>
        <position position="354"/>
    </location>
</feature>
<evidence type="ECO:0000259" key="8">
    <source>
        <dbReference type="PROSITE" id="PS00631"/>
    </source>
</evidence>
<dbReference type="InterPro" id="IPR023042">
    <property type="entry name" value="Peptidase_M17_leu_NH2_pept"/>
</dbReference>
<feature type="binding site" evidence="7">
    <location>
        <position position="352"/>
    </location>
    <ligand>
        <name>Mn(2+)</name>
        <dbReference type="ChEBI" id="CHEBI:29035"/>
        <label>1</label>
    </ligand>
</feature>
<dbReference type="InterPro" id="IPR043472">
    <property type="entry name" value="Macro_dom-like"/>
</dbReference>
<dbReference type="Proteomes" id="UP000176501">
    <property type="component" value="Unassembled WGS sequence"/>
</dbReference>
<dbReference type="Gene3D" id="3.40.220.10">
    <property type="entry name" value="Leucine Aminopeptidase, subunit E, domain 1"/>
    <property type="match status" value="1"/>
</dbReference>
<comment type="function">
    <text evidence="7">Presumably involved in the processing and regular turnover of intracellular proteins. Catalyzes the removal of unsubstituted N-terminal amino acids from various peptides.</text>
</comment>
<dbReference type="NCBIfam" id="NF002074">
    <property type="entry name" value="PRK00913.1-4"/>
    <property type="match status" value="1"/>
</dbReference>
<dbReference type="CDD" id="cd00433">
    <property type="entry name" value="Peptidase_M17"/>
    <property type="match status" value="1"/>
</dbReference>
<feature type="binding site" evidence="7">
    <location>
        <position position="268"/>
    </location>
    <ligand>
        <name>Mn(2+)</name>
        <dbReference type="ChEBI" id="CHEBI:29035"/>
        <label>2</label>
    </ligand>
</feature>
<name>A0A1F7W971_9BACT</name>
<dbReference type="Gene3D" id="3.40.630.10">
    <property type="entry name" value="Zn peptidases"/>
    <property type="match status" value="1"/>
</dbReference>
<dbReference type="EMBL" id="MGFE01000007">
    <property type="protein sequence ID" value="OGL99319.1"/>
    <property type="molecule type" value="Genomic_DNA"/>
</dbReference>
<evidence type="ECO:0000256" key="6">
    <source>
        <dbReference type="ARBA" id="ARBA00022801"/>
    </source>
</evidence>
<feature type="binding site" evidence="7">
    <location>
        <position position="350"/>
    </location>
    <ligand>
        <name>Mn(2+)</name>
        <dbReference type="ChEBI" id="CHEBI:29035"/>
        <label>1</label>
    </ligand>
</feature>
<dbReference type="NCBIfam" id="NF002073">
    <property type="entry name" value="PRK00913.1-2"/>
    <property type="match status" value="1"/>
</dbReference>
<protein>
    <recommendedName>
        <fullName evidence="7">Probable cytosol aminopeptidase</fullName>
        <ecNumber evidence="7">3.4.11.1</ecNumber>
    </recommendedName>
    <alternativeName>
        <fullName evidence="7">Leucine aminopeptidase</fullName>
        <shortName evidence="7">LAP</shortName>
        <ecNumber evidence="7">3.4.11.10</ecNumber>
    </alternativeName>
    <alternativeName>
        <fullName evidence="7">Leucyl aminopeptidase</fullName>
    </alternativeName>
</protein>
<comment type="similarity">
    <text evidence="3 7">Belongs to the peptidase M17 family.</text>
</comment>
<dbReference type="PANTHER" id="PTHR11963:SF23">
    <property type="entry name" value="CYTOSOL AMINOPEPTIDASE"/>
    <property type="match status" value="1"/>
</dbReference>
<evidence type="ECO:0000256" key="1">
    <source>
        <dbReference type="ARBA" id="ARBA00000135"/>
    </source>
</evidence>
<accession>A0A1F7W971</accession>
<dbReference type="Pfam" id="PF00883">
    <property type="entry name" value="Peptidase_M17"/>
    <property type="match status" value="1"/>
</dbReference>
<feature type="active site" evidence="7">
    <location>
        <position position="280"/>
    </location>
</feature>
<dbReference type="InterPro" id="IPR000819">
    <property type="entry name" value="Peptidase_M17_C"/>
</dbReference>
<evidence type="ECO:0000256" key="5">
    <source>
        <dbReference type="ARBA" id="ARBA00022670"/>
    </source>
</evidence>
<proteinExistence type="inferred from homology"/>
<dbReference type="PANTHER" id="PTHR11963">
    <property type="entry name" value="LEUCINE AMINOPEPTIDASE-RELATED"/>
    <property type="match status" value="1"/>
</dbReference>
<dbReference type="HAMAP" id="MF_00181">
    <property type="entry name" value="Cytosol_peptidase_M17"/>
    <property type="match status" value="1"/>
</dbReference>
<sequence>MMISIRKGNLIDEKADLLAVNRFSDGKGGGAYAAMNERLGGLLDTVAKEESFKSEIGTTLLVRLAGEISAKRVLVVGLGDRKKFCEETVRVAAAATLNAAKAIGAKSVVSVLHGAGGGGLDARTCGKAMAEGALLADYEFGRYKKEAAKKSVSTFFIVTTNGKKVRPASDGIALGERYARATVFARNLVNTPGQHMSPIDLVQAAKDIAKGKGTIRVKVFGEGQLSRMGAGGLLGVNQGSDHEPYLVHMTYTPKTAKKSMKSVALVGKAVTFDSGGLSLKPANAMDTMKCDMAGSAAVLGAFSVIDELSPGIVVHGIFGAVENMPSGKAIRPGDVVTIMNGKTIEIKNTDAEGRVTLADTLTYATKQKPDAIIDLATLTGACVVALGEEYTGLMTNAPALGQKVLEAAKRAGENMWELPLPEEYKELIKTDIADFKNDAPRWGGSLTAGLLLQEFVAGLPWVHLDIAGPAFAERPLNAYTKKGGTGHAVRTLLEYLRSL</sequence>
<feature type="binding site" evidence="7">
    <location>
        <position position="291"/>
    </location>
    <ligand>
        <name>Mn(2+)</name>
        <dbReference type="ChEBI" id="CHEBI:29035"/>
        <label>2</label>
    </ligand>
</feature>
<comment type="cofactor">
    <cofactor evidence="7">
        <name>Mn(2+)</name>
        <dbReference type="ChEBI" id="CHEBI:29035"/>
    </cofactor>
    <text evidence="7">Binds 2 manganese ions per subunit.</text>
</comment>
<keyword evidence="7" id="KW-0464">Manganese</keyword>
<dbReference type="NCBIfam" id="NF002083">
    <property type="entry name" value="PRK00913.3-5"/>
    <property type="match status" value="1"/>
</dbReference>
<evidence type="ECO:0000256" key="3">
    <source>
        <dbReference type="ARBA" id="ARBA00009528"/>
    </source>
</evidence>
<dbReference type="GO" id="GO:0030145">
    <property type="term" value="F:manganese ion binding"/>
    <property type="evidence" value="ECO:0007669"/>
    <property type="project" value="UniProtKB-UniRule"/>
</dbReference>
<reference evidence="9 10" key="1">
    <citation type="journal article" date="2016" name="Nat. Commun.">
        <title>Thousands of microbial genomes shed light on interconnected biogeochemical processes in an aquifer system.</title>
        <authorList>
            <person name="Anantharaman K."/>
            <person name="Brown C.T."/>
            <person name="Hug L.A."/>
            <person name="Sharon I."/>
            <person name="Castelle C.J."/>
            <person name="Probst A.J."/>
            <person name="Thomas B.C."/>
            <person name="Singh A."/>
            <person name="Wilkins M.J."/>
            <person name="Karaoz U."/>
            <person name="Brodie E.L."/>
            <person name="Williams K.H."/>
            <person name="Hubbard S.S."/>
            <person name="Banfield J.F."/>
        </authorList>
    </citation>
    <scope>NUCLEOTIDE SEQUENCE [LARGE SCALE GENOMIC DNA]</scope>
</reference>
<comment type="subcellular location">
    <subcellularLocation>
        <location evidence="7">Cytoplasm</location>
    </subcellularLocation>
</comment>
<dbReference type="Pfam" id="PF02789">
    <property type="entry name" value="Peptidase_M17_N"/>
    <property type="match status" value="1"/>
</dbReference>
<keyword evidence="6 7" id="KW-0378">Hydrolase</keyword>
<keyword evidence="7" id="KW-0963">Cytoplasm</keyword>
<feature type="binding site" evidence="7">
    <location>
        <position position="273"/>
    </location>
    <ligand>
        <name>Mn(2+)</name>
        <dbReference type="ChEBI" id="CHEBI:29035"/>
        <label>1</label>
    </ligand>
</feature>
<evidence type="ECO:0000256" key="4">
    <source>
        <dbReference type="ARBA" id="ARBA00022438"/>
    </source>
</evidence>
<dbReference type="InterPro" id="IPR008283">
    <property type="entry name" value="Peptidase_M17_N"/>
</dbReference>
<dbReference type="EC" id="3.4.11.10" evidence="7"/>
<dbReference type="AlphaFoldDB" id="A0A1F7W971"/>
<dbReference type="PRINTS" id="PR00481">
    <property type="entry name" value="LAMNOPPTDASE"/>
</dbReference>
<organism evidence="9 10">
    <name type="scientific">Candidatus Uhrbacteria bacterium RIFOXYB2_FULL_57_15</name>
    <dbReference type="NCBI Taxonomy" id="1802422"/>
    <lineage>
        <taxon>Bacteria</taxon>
        <taxon>Candidatus Uhriibacteriota</taxon>
    </lineage>
</organism>
<evidence type="ECO:0000313" key="9">
    <source>
        <dbReference type="EMBL" id="OGL99319.1"/>
    </source>
</evidence>
<dbReference type="SUPFAM" id="SSF53187">
    <property type="entry name" value="Zn-dependent exopeptidases"/>
    <property type="match status" value="1"/>
</dbReference>
<keyword evidence="7" id="KW-0479">Metal-binding</keyword>
<evidence type="ECO:0000256" key="2">
    <source>
        <dbReference type="ARBA" id="ARBA00000967"/>
    </source>
</evidence>
<dbReference type="GO" id="GO:0070006">
    <property type="term" value="F:metalloaminopeptidase activity"/>
    <property type="evidence" value="ECO:0007669"/>
    <property type="project" value="InterPro"/>
</dbReference>
<comment type="catalytic activity">
    <reaction evidence="1 7">
        <text>Release of an N-terminal amino acid, Xaa-|-Yaa-, in which Xaa is preferably Leu, but may be other amino acids including Pro although not Arg or Lys, and Yaa may be Pro. Amino acid amides and methyl esters are also readily hydrolyzed, but rates on arylamides are exceedingly low.</text>
        <dbReference type="EC" id="3.4.11.1"/>
    </reaction>
</comment>
<evidence type="ECO:0000313" key="10">
    <source>
        <dbReference type="Proteomes" id="UP000176501"/>
    </source>
</evidence>
<keyword evidence="4 7" id="KW-0031">Aminopeptidase</keyword>
<feature type="binding site" evidence="7">
    <location>
        <position position="352"/>
    </location>
    <ligand>
        <name>Mn(2+)</name>
        <dbReference type="ChEBI" id="CHEBI:29035"/>
        <label>2</label>
    </ligand>
</feature>
<feature type="domain" description="Cytosol aminopeptidase" evidence="8">
    <location>
        <begin position="348"/>
        <end position="355"/>
    </location>
</feature>
<feature type="binding site" evidence="7">
    <location>
        <position position="273"/>
    </location>
    <ligand>
        <name>Mn(2+)</name>
        <dbReference type="ChEBI" id="CHEBI:29035"/>
        <label>2</label>
    </ligand>
</feature>
<comment type="catalytic activity">
    <reaction evidence="2 7">
        <text>Release of an N-terminal amino acid, preferentially leucine, but not glutamic or aspartic acids.</text>
        <dbReference type="EC" id="3.4.11.10"/>
    </reaction>
</comment>
<dbReference type="GO" id="GO:0005737">
    <property type="term" value="C:cytoplasm"/>
    <property type="evidence" value="ECO:0007669"/>
    <property type="project" value="UniProtKB-SubCell"/>
</dbReference>
<gene>
    <name evidence="7" type="primary">pepA</name>
    <name evidence="9" type="ORF">A2304_05240</name>
</gene>
<evidence type="ECO:0000256" key="7">
    <source>
        <dbReference type="HAMAP-Rule" id="MF_00181"/>
    </source>
</evidence>
<keyword evidence="5 7" id="KW-0645">Protease</keyword>
<comment type="caution">
    <text evidence="9">The sequence shown here is derived from an EMBL/GenBank/DDBJ whole genome shotgun (WGS) entry which is preliminary data.</text>
</comment>
<dbReference type="SUPFAM" id="SSF52949">
    <property type="entry name" value="Macro domain-like"/>
    <property type="match status" value="1"/>
</dbReference>